<feature type="non-terminal residue" evidence="2">
    <location>
        <position position="1"/>
    </location>
</feature>
<feature type="non-terminal residue" evidence="2">
    <location>
        <position position="89"/>
    </location>
</feature>
<proteinExistence type="predicted"/>
<keyword evidence="1" id="KW-0812">Transmembrane</keyword>
<protein>
    <recommendedName>
        <fullName evidence="3">Dipeptidylpeptidase IV N-terminal domain-containing protein</fullName>
    </recommendedName>
</protein>
<sequence>VSQFNSAAGDYYMIVLVRIRSAFLLFIVGGTLLVGQSFSVADVLSAPFPSNLVPTTDGEMLAWIFNQEGKRNIWVAEGSDFTVRRLTNY</sequence>
<reference evidence="2" key="1">
    <citation type="submission" date="2018-05" db="EMBL/GenBank/DDBJ databases">
        <authorList>
            <person name="Lanie J.A."/>
            <person name="Ng W.-L."/>
            <person name="Kazmierczak K.M."/>
            <person name="Andrzejewski T.M."/>
            <person name="Davidsen T.M."/>
            <person name="Wayne K.J."/>
            <person name="Tettelin H."/>
            <person name="Glass J.I."/>
            <person name="Rusch D."/>
            <person name="Podicherti R."/>
            <person name="Tsui H.-C.T."/>
            <person name="Winkler M.E."/>
        </authorList>
    </citation>
    <scope>NUCLEOTIDE SEQUENCE</scope>
</reference>
<keyword evidence="1" id="KW-0472">Membrane</keyword>
<dbReference type="AlphaFoldDB" id="A0A383AYU9"/>
<accession>A0A383AYU9</accession>
<keyword evidence="1" id="KW-1133">Transmembrane helix</keyword>
<gene>
    <name evidence="2" type="ORF">METZ01_LOCUS465553</name>
</gene>
<feature type="transmembrane region" description="Helical" evidence="1">
    <location>
        <begin position="12"/>
        <end position="34"/>
    </location>
</feature>
<organism evidence="2">
    <name type="scientific">marine metagenome</name>
    <dbReference type="NCBI Taxonomy" id="408172"/>
    <lineage>
        <taxon>unclassified sequences</taxon>
        <taxon>metagenomes</taxon>
        <taxon>ecological metagenomes</taxon>
    </lineage>
</organism>
<dbReference type="EMBL" id="UINC01195912">
    <property type="protein sequence ID" value="SVE12699.1"/>
    <property type="molecule type" value="Genomic_DNA"/>
</dbReference>
<evidence type="ECO:0000313" key="2">
    <source>
        <dbReference type="EMBL" id="SVE12699.1"/>
    </source>
</evidence>
<evidence type="ECO:0000256" key="1">
    <source>
        <dbReference type="SAM" id="Phobius"/>
    </source>
</evidence>
<evidence type="ECO:0008006" key="3">
    <source>
        <dbReference type="Google" id="ProtNLM"/>
    </source>
</evidence>
<name>A0A383AYU9_9ZZZZ</name>